<keyword evidence="3" id="KW-1185">Reference proteome</keyword>
<evidence type="ECO:0000256" key="1">
    <source>
        <dbReference type="SAM" id="MobiDB-lite"/>
    </source>
</evidence>
<dbReference type="STRING" id="1391654.AKJ09_10603"/>
<evidence type="ECO:0000313" key="2">
    <source>
        <dbReference type="EMBL" id="AKV03940.1"/>
    </source>
</evidence>
<dbReference type="RefSeq" id="WP_146654626.1">
    <property type="nucleotide sequence ID" value="NZ_CP012333.1"/>
</dbReference>
<dbReference type="KEGG" id="llu:AKJ09_10603"/>
<dbReference type="Proteomes" id="UP000064967">
    <property type="component" value="Chromosome"/>
</dbReference>
<dbReference type="OrthoDB" id="5526383at2"/>
<sequence length="229" mass="24317">MTARDPSDLRDLIAEARNDGPSSESLYRLADVAAKRAAAMPAKNRSIGRIVSRLGTSAIVSAALLGAFVATKSFDAPRKPALTTRDAVDSPSEQRAAERETPAPPAIAPTNVPPEMPTIDVRSLPAKDDSVKGAAANAGDTSEGALLRRAYAATPKEPRQALALTAEHARRFPSSILAEEREVIAIEALARLGRGDEARGRAKAFFAAHPDSAYRLRVDDALSNVTEER</sequence>
<evidence type="ECO:0008006" key="4">
    <source>
        <dbReference type="Google" id="ProtNLM"/>
    </source>
</evidence>
<protein>
    <recommendedName>
        <fullName evidence="4">Outer membrane lipoprotein BamD-like domain-containing protein</fullName>
    </recommendedName>
</protein>
<feature type="region of interest" description="Disordered" evidence="1">
    <location>
        <begin position="80"/>
        <end position="115"/>
    </location>
</feature>
<dbReference type="AlphaFoldDB" id="A0A0K1QES8"/>
<dbReference type="EMBL" id="CP012333">
    <property type="protein sequence ID" value="AKV03940.1"/>
    <property type="molecule type" value="Genomic_DNA"/>
</dbReference>
<organism evidence="2 3">
    <name type="scientific">Labilithrix luteola</name>
    <dbReference type="NCBI Taxonomy" id="1391654"/>
    <lineage>
        <taxon>Bacteria</taxon>
        <taxon>Pseudomonadati</taxon>
        <taxon>Myxococcota</taxon>
        <taxon>Polyangia</taxon>
        <taxon>Polyangiales</taxon>
        <taxon>Labilitrichaceae</taxon>
        <taxon>Labilithrix</taxon>
    </lineage>
</organism>
<feature type="compositionally biased region" description="Pro residues" evidence="1">
    <location>
        <begin position="102"/>
        <end position="115"/>
    </location>
</feature>
<evidence type="ECO:0000313" key="3">
    <source>
        <dbReference type="Proteomes" id="UP000064967"/>
    </source>
</evidence>
<proteinExistence type="predicted"/>
<name>A0A0K1QES8_9BACT</name>
<reference evidence="2 3" key="1">
    <citation type="submission" date="2015-08" db="EMBL/GenBank/DDBJ databases">
        <authorList>
            <person name="Babu N.S."/>
            <person name="Beckwith C.J."/>
            <person name="Beseler K.G."/>
            <person name="Brison A."/>
            <person name="Carone J.V."/>
            <person name="Caskin T.P."/>
            <person name="Diamond M."/>
            <person name="Durham M.E."/>
            <person name="Foxe J.M."/>
            <person name="Go M."/>
            <person name="Henderson B.A."/>
            <person name="Jones I.B."/>
            <person name="McGettigan J.A."/>
            <person name="Micheletti S.J."/>
            <person name="Nasrallah M.E."/>
            <person name="Ortiz D."/>
            <person name="Piller C.R."/>
            <person name="Privatt S.R."/>
            <person name="Schneider S.L."/>
            <person name="Sharp S."/>
            <person name="Smith T.C."/>
            <person name="Stanton J.D."/>
            <person name="Ullery H.E."/>
            <person name="Wilson R.J."/>
            <person name="Serrano M.G."/>
            <person name="Buck G."/>
            <person name="Lee V."/>
            <person name="Wang Y."/>
            <person name="Carvalho R."/>
            <person name="Voegtly L."/>
            <person name="Shi R."/>
            <person name="Duckworth R."/>
            <person name="Johnson A."/>
            <person name="Loviza R."/>
            <person name="Walstead R."/>
            <person name="Shah Z."/>
            <person name="Kiflezghi M."/>
            <person name="Wade K."/>
            <person name="Ball S.L."/>
            <person name="Bradley K.W."/>
            <person name="Asai D.J."/>
            <person name="Bowman C.A."/>
            <person name="Russell D.A."/>
            <person name="Pope W.H."/>
            <person name="Jacobs-Sera D."/>
            <person name="Hendrix R.W."/>
            <person name="Hatfull G.F."/>
        </authorList>
    </citation>
    <scope>NUCLEOTIDE SEQUENCE [LARGE SCALE GENOMIC DNA]</scope>
    <source>
        <strain evidence="2 3">DSM 27648</strain>
    </source>
</reference>
<accession>A0A0K1QES8</accession>
<gene>
    <name evidence="2" type="ORF">AKJ09_10603</name>
</gene>